<reference evidence="3 4" key="1">
    <citation type="submission" date="2007-10" db="EMBL/GenBank/DDBJ databases">
        <title>Complete sequence of Shewanella pealeana ATCC 700345.</title>
        <authorList>
            <consortium name="US DOE Joint Genome Institute"/>
            <person name="Copeland A."/>
            <person name="Lucas S."/>
            <person name="Lapidus A."/>
            <person name="Barry K."/>
            <person name="Glavina del Rio T."/>
            <person name="Dalin E."/>
            <person name="Tice H."/>
            <person name="Pitluck S."/>
            <person name="Chertkov O."/>
            <person name="Brettin T."/>
            <person name="Bruce D."/>
            <person name="Detter J.C."/>
            <person name="Han C."/>
            <person name="Schmutz J."/>
            <person name="Larimer F."/>
            <person name="Land M."/>
            <person name="Hauser L."/>
            <person name="Kyrpides N."/>
            <person name="Kim E."/>
            <person name="Zhao J.-S.Z."/>
            <person name="Manno D."/>
            <person name="Hawari J."/>
            <person name="Richardson P."/>
        </authorList>
    </citation>
    <scope>NUCLEOTIDE SEQUENCE [LARGE SCALE GENOMIC DNA]</scope>
    <source>
        <strain evidence="4">ATCC 700345 / ANG-SQ1</strain>
    </source>
</reference>
<evidence type="ECO:0000313" key="3">
    <source>
        <dbReference type="EMBL" id="ABV85622.1"/>
    </source>
</evidence>
<gene>
    <name evidence="3" type="ordered locus">Spea_0294</name>
</gene>
<dbReference type="RefSeq" id="WP_012153563.1">
    <property type="nucleotide sequence ID" value="NC_009901.1"/>
</dbReference>
<accession>A8GZ85</accession>
<protein>
    <recommendedName>
        <fullName evidence="5">TPR repeat-containing protein</fullName>
    </recommendedName>
</protein>
<dbReference type="KEGG" id="spl:Spea_0294"/>
<evidence type="ECO:0000313" key="4">
    <source>
        <dbReference type="Proteomes" id="UP000002608"/>
    </source>
</evidence>
<feature type="chain" id="PRO_5002723177" description="TPR repeat-containing protein" evidence="2">
    <location>
        <begin position="27"/>
        <end position="334"/>
    </location>
</feature>
<evidence type="ECO:0008006" key="5">
    <source>
        <dbReference type="Google" id="ProtNLM"/>
    </source>
</evidence>
<dbReference type="STRING" id="398579.Spea_0294"/>
<name>A8GZ85_SHEPA</name>
<feature type="region of interest" description="Disordered" evidence="1">
    <location>
        <begin position="213"/>
        <end position="232"/>
    </location>
</feature>
<sequence>MSYKFRLLATLLLFTISAGKNTWANALELDLQPFHKGNYLLAKARYTQAATHWNQLSIMLLSNAKKLPQQTMWQSAGLAASLAAIAADKANDPIAYQYWADSTRYLLTGGTNWSQMQQLLHQRLETANTQLSVAMQVSDISSGLDATLDLELSVLQVWDDKLGLFQFSSPKLGLSRHQQAPVTLAPTINPTPLSAESSGLEQGQKKLSGIQTNVSQTPSFTPTPITKTSTVPKTAKTIDSPEANIAAAQQAVVQPKIPADNPMAKGNLATGQNPRVRVRVSAKQKRQIQPVPTTPTEAPVNKSAIPTTEPTPMMQPASKPFSSSISEIDNSLND</sequence>
<evidence type="ECO:0000256" key="2">
    <source>
        <dbReference type="SAM" id="SignalP"/>
    </source>
</evidence>
<organism evidence="3 4">
    <name type="scientific">Shewanella pealeana (strain ATCC 700345 / ANG-SQ1)</name>
    <dbReference type="NCBI Taxonomy" id="398579"/>
    <lineage>
        <taxon>Bacteria</taxon>
        <taxon>Pseudomonadati</taxon>
        <taxon>Pseudomonadota</taxon>
        <taxon>Gammaproteobacteria</taxon>
        <taxon>Alteromonadales</taxon>
        <taxon>Shewanellaceae</taxon>
        <taxon>Shewanella</taxon>
    </lineage>
</organism>
<feature type="compositionally biased region" description="Polar residues" evidence="1">
    <location>
        <begin position="320"/>
        <end position="334"/>
    </location>
</feature>
<dbReference type="EMBL" id="CP000851">
    <property type="protein sequence ID" value="ABV85622.1"/>
    <property type="molecule type" value="Genomic_DNA"/>
</dbReference>
<dbReference type="HOGENOM" id="CLU_056166_0_0_6"/>
<keyword evidence="2" id="KW-0732">Signal</keyword>
<keyword evidence="4" id="KW-1185">Reference proteome</keyword>
<evidence type="ECO:0000256" key="1">
    <source>
        <dbReference type="SAM" id="MobiDB-lite"/>
    </source>
</evidence>
<dbReference type="OrthoDB" id="5829988at2"/>
<dbReference type="eggNOG" id="ENOG5033Y7V">
    <property type="taxonomic scope" value="Bacteria"/>
</dbReference>
<dbReference type="AlphaFoldDB" id="A8GZ85"/>
<dbReference type="Proteomes" id="UP000002608">
    <property type="component" value="Chromosome"/>
</dbReference>
<proteinExistence type="predicted"/>
<feature type="signal peptide" evidence="2">
    <location>
        <begin position="1"/>
        <end position="26"/>
    </location>
</feature>
<feature type="region of interest" description="Disordered" evidence="1">
    <location>
        <begin position="282"/>
        <end position="334"/>
    </location>
</feature>